<feature type="compositionally biased region" description="Polar residues" evidence="2">
    <location>
        <begin position="77"/>
        <end position="91"/>
    </location>
</feature>
<evidence type="ECO:0000256" key="1">
    <source>
        <dbReference type="PROSITE-ProRule" id="PRU01076"/>
    </source>
</evidence>
<dbReference type="InterPro" id="IPR037914">
    <property type="entry name" value="SpoVT-AbrB_sf"/>
</dbReference>
<dbReference type="Proteomes" id="UP001209854">
    <property type="component" value="Unassembled WGS sequence"/>
</dbReference>
<accession>A0ABT3MUZ0</accession>
<dbReference type="EMBL" id="JAPFCC010000001">
    <property type="protein sequence ID" value="MCW7553195.1"/>
    <property type="molecule type" value="Genomic_DNA"/>
</dbReference>
<evidence type="ECO:0000256" key="2">
    <source>
        <dbReference type="SAM" id="MobiDB-lite"/>
    </source>
</evidence>
<dbReference type="GO" id="GO:0003677">
    <property type="term" value="F:DNA binding"/>
    <property type="evidence" value="ECO:0007669"/>
    <property type="project" value="UniProtKB-KW"/>
</dbReference>
<dbReference type="RefSeq" id="WP_262568046.1">
    <property type="nucleotide sequence ID" value="NZ_JAPFCC010000001.1"/>
</dbReference>
<comment type="caution">
    <text evidence="4">The sequence shown here is derived from an EMBL/GenBank/DDBJ whole genome shotgun (WGS) entry which is preliminary data.</text>
</comment>
<sequence length="97" mass="10560">MNTSSLTSKGQVTIPSALREKFLLQPGDKVLFEVIDDNLVIKPLKKGIDSLAGCFADDIGDRTATLEDMEQAIQAGYTDSLQSDSPQQKSGTRNDRD</sequence>
<dbReference type="SMART" id="SM00966">
    <property type="entry name" value="SpoVT_AbrB"/>
    <property type="match status" value="1"/>
</dbReference>
<dbReference type="Gene3D" id="2.10.260.10">
    <property type="match status" value="1"/>
</dbReference>
<dbReference type="Pfam" id="PF04014">
    <property type="entry name" value="MazE_antitoxin"/>
    <property type="match status" value="1"/>
</dbReference>
<feature type="domain" description="SpoVT-AbrB" evidence="3">
    <location>
        <begin position="1"/>
        <end position="46"/>
    </location>
</feature>
<keyword evidence="1 4" id="KW-0238">DNA-binding</keyword>
<evidence type="ECO:0000313" key="4">
    <source>
        <dbReference type="EMBL" id="MCW7553195.1"/>
    </source>
</evidence>
<dbReference type="InterPro" id="IPR007159">
    <property type="entry name" value="SpoVT-AbrB_dom"/>
</dbReference>
<organism evidence="4 5">
    <name type="scientific">Endozoicomonas gorgoniicola</name>
    <dbReference type="NCBI Taxonomy" id="1234144"/>
    <lineage>
        <taxon>Bacteria</taxon>
        <taxon>Pseudomonadati</taxon>
        <taxon>Pseudomonadota</taxon>
        <taxon>Gammaproteobacteria</taxon>
        <taxon>Oceanospirillales</taxon>
        <taxon>Endozoicomonadaceae</taxon>
        <taxon>Endozoicomonas</taxon>
    </lineage>
</organism>
<name>A0ABT3MUZ0_9GAMM</name>
<dbReference type="SUPFAM" id="SSF89447">
    <property type="entry name" value="AbrB/MazE/MraZ-like"/>
    <property type="match status" value="1"/>
</dbReference>
<protein>
    <submittedName>
        <fullName evidence="4">AbrB/MazE/SpoVT family DNA-binding domain-containing protein</fullName>
    </submittedName>
</protein>
<feature type="region of interest" description="Disordered" evidence="2">
    <location>
        <begin position="73"/>
        <end position="97"/>
    </location>
</feature>
<reference evidence="4 5" key="1">
    <citation type="submission" date="2022-10" db="EMBL/GenBank/DDBJ databases">
        <title>High-quality genome sequences of two octocoral-associated bacteria, Endozoicomonas euniceicola EF212 and Endozoicomonas gorgoniicola PS125.</title>
        <authorList>
            <person name="Chiou Y.-J."/>
            <person name="Chen Y.-H."/>
        </authorList>
    </citation>
    <scope>NUCLEOTIDE SEQUENCE [LARGE SCALE GENOMIC DNA]</scope>
    <source>
        <strain evidence="4 5">PS125</strain>
    </source>
</reference>
<keyword evidence="5" id="KW-1185">Reference proteome</keyword>
<evidence type="ECO:0000259" key="3">
    <source>
        <dbReference type="PROSITE" id="PS51740"/>
    </source>
</evidence>
<dbReference type="NCBIfam" id="TIGR01439">
    <property type="entry name" value="lp_hng_hel_AbrB"/>
    <property type="match status" value="1"/>
</dbReference>
<gene>
    <name evidence="4" type="ORF">NX722_11205</name>
</gene>
<evidence type="ECO:0000313" key="5">
    <source>
        <dbReference type="Proteomes" id="UP001209854"/>
    </source>
</evidence>
<proteinExistence type="predicted"/>
<dbReference type="PROSITE" id="PS51740">
    <property type="entry name" value="SPOVT_ABRB"/>
    <property type="match status" value="1"/>
</dbReference>